<feature type="DNA-binding region" description="H-T-H motif" evidence="4">
    <location>
        <begin position="37"/>
        <end position="56"/>
    </location>
</feature>
<evidence type="ECO:0000256" key="4">
    <source>
        <dbReference type="PROSITE-ProRule" id="PRU00335"/>
    </source>
</evidence>
<evidence type="ECO:0000256" key="5">
    <source>
        <dbReference type="SAM" id="MobiDB-lite"/>
    </source>
</evidence>
<feature type="domain" description="HTH tetR-type" evidence="6">
    <location>
        <begin position="14"/>
        <end position="74"/>
    </location>
</feature>
<dbReference type="SUPFAM" id="SSF46689">
    <property type="entry name" value="Homeodomain-like"/>
    <property type="match status" value="1"/>
</dbReference>
<proteinExistence type="predicted"/>
<evidence type="ECO:0000313" key="7">
    <source>
        <dbReference type="EMBL" id="OMI34883.1"/>
    </source>
</evidence>
<evidence type="ECO:0000256" key="2">
    <source>
        <dbReference type="ARBA" id="ARBA00023125"/>
    </source>
</evidence>
<keyword evidence="3" id="KW-0804">Transcription</keyword>
<dbReference type="RefSeq" id="WP_076972034.1">
    <property type="nucleotide sequence ID" value="NZ_ASQP01000433.1"/>
</dbReference>
<dbReference type="Proteomes" id="UP000186168">
    <property type="component" value="Unassembled WGS sequence"/>
</dbReference>
<dbReference type="Gene3D" id="1.10.10.60">
    <property type="entry name" value="Homeodomain-like"/>
    <property type="match status" value="1"/>
</dbReference>
<sequence length="210" mass="22440">MGASTSEGRRRDAQGTRLRLLEAASALFAERGYERATVRDIADRAGVNQALLFRYFGSKRALFGEVVAHDGEEQLRHTAPDELLEAALRGLLGHRGKERGNRALATLLRSVGSGDEIGTAVRAVSDDYARVLASLSGADNRALRADLALSWMLGIGMMRVVVGKEPLADAAPEEVCGLVLPALRTLLDGPPEDPEQSPRHISASSETSAV</sequence>
<evidence type="ECO:0000259" key="6">
    <source>
        <dbReference type="PROSITE" id="PS50977"/>
    </source>
</evidence>
<dbReference type="Gene3D" id="1.10.357.10">
    <property type="entry name" value="Tetracycline Repressor, domain 2"/>
    <property type="match status" value="1"/>
</dbReference>
<evidence type="ECO:0000256" key="1">
    <source>
        <dbReference type="ARBA" id="ARBA00023015"/>
    </source>
</evidence>
<dbReference type="InterPro" id="IPR050109">
    <property type="entry name" value="HTH-type_TetR-like_transc_reg"/>
</dbReference>
<reference evidence="7 8" key="1">
    <citation type="submission" date="2013-05" db="EMBL/GenBank/DDBJ databases">
        <title>Genome sequence of Streptomyces sparsogenes DSM 40356.</title>
        <authorList>
            <person name="Coyne S."/>
            <person name="Seebeck F.P."/>
        </authorList>
    </citation>
    <scope>NUCLEOTIDE SEQUENCE [LARGE SCALE GENOMIC DNA]</scope>
    <source>
        <strain evidence="7 8">DSM 40356</strain>
    </source>
</reference>
<dbReference type="Pfam" id="PF00440">
    <property type="entry name" value="TetR_N"/>
    <property type="match status" value="1"/>
</dbReference>
<keyword evidence="1" id="KW-0805">Transcription regulation</keyword>
<name>A0A1R1S9F0_9ACTN</name>
<dbReference type="PROSITE" id="PS50977">
    <property type="entry name" value="HTH_TETR_2"/>
    <property type="match status" value="1"/>
</dbReference>
<dbReference type="InterPro" id="IPR041678">
    <property type="entry name" value="TetR_C_16"/>
</dbReference>
<feature type="region of interest" description="Disordered" evidence="5">
    <location>
        <begin position="187"/>
        <end position="210"/>
    </location>
</feature>
<gene>
    <name evidence="7" type="ORF">SPAR_34186</name>
</gene>
<dbReference type="GO" id="GO:0003700">
    <property type="term" value="F:DNA-binding transcription factor activity"/>
    <property type="evidence" value="ECO:0007669"/>
    <property type="project" value="TreeGrafter"/>
</dbReference>
<dbReference type="Pfam" id="PF17920">
    <property type="entry name" value="TetR_C_16"/>
    <property type="match status" value="1"/>
</dbReference>
<dbReference type="PANTHER" id="PTHR30055">
    <property type="entry name" value="HTH-TYPE TRANSCRIPTIONAL REGULATOR RUTR"/>
    <property type="match status" value="1"/>
</dbReference>
<dbReference type="AlphaFoldDB" id="A0A1R1S9F0"/>
<dbReference type="PRINTS" id="PR00455">
    <property type="entry name" value="HTHTETR"/>
</dbReference>
<dbReference type="InterPro" id="IPR023772">
    <property type="entry name" value="DNA-bd_HTH_TetR-type_CS"/>
</dbReference>
<evidence type="ECO:0000256" key="3">
    <source>
        <dbReference type="ARBA" id="ARBA00023163"/>
    </source>
</evidence>
<keyword evidence="8" id="KW-1185">Reference proteome</keyword>
<dbReference type="EMBL" id="ASQP01000433">
    <property type="protein sequence ID" value="OMI34883.1"/>
    <property type="molecule type" value="Genomic_DNA"/>
</dbReference>
<dbReference type="InterPro" id="IPR009057">
    <property type="entry name" value="Homeodomain-like_sf"/>
</dbReference>
<dbReference type="GO" id="GO:0000976">
    <property type="term" value="F:transcription cis-regulatory region binding"/>
    <property type="evidence" value="ECO:0007669"/>
    <property type="project" value="TreeGrafter"/>
</dbReference>
<keyword evidence="2 4" id="KW-0238">DNA-binding</keyword>
<dbReference type="PANTHER" id="PTHR30055:SF234">
    <property type="entry name" value="HTH-TYPE TRANSCRIPTIONAL REGULATOR BETI"/>
    <property type="match status" value="1"/>
</dbReference>
<comment type="caution">
    <text evidence="7">The sequence shown here is derived from an EMBL/GenBank/DDBJ whole genome shotgun (WGS) entry which is preliminary data.</text>
</comment>
<dbReference type="PROSITE" id="PS01081">
    <property type="entry name" value="HTH_TETR_1"/>
    <property type="match status" value="1"/>
</dbReference>
<evidence type="ECO:0000313" key="8">
    <source>
        <dbReference type="Proteomes" id="UP000186168"/>
    </source>
</evidence>
<organism evidence="7 8">
    <name type="scientific">Streptomyces sparsogenes DSM 40356</name>
    <dbReference type="NCBI Taxonomy" id="1331668"/>
    <lineage>
        <taxon>Bacteria</taxon>
        <taxon>Bacillati</taxon>
        <taxon>Actinomycetota</taxon>
        <taxon>Actinomycetes</taxon>
        <taxon>Kitasatosporales</taxon>
        <taxon>Streptomycetaceae</taxon>
        <taxon>Streptomyces</taxon>
    </lineage>
</organism>
<protein>
    <submittedName>
        <fullName evidence="7">TetR family transcriptional regulator</fullName>
    </submittedName>
</protein>
<dbReference type="InterPro" id="IPR036271">
    <property type="entry name" value="Tet_transcr_reg_TetR-rel_C_sf"/>
</dbReference>
<dbReference type="InterPro" id="IPR001647">
    <property type="entry name" value="HTH_TetR"/>
</dbReference>
<dbReference type="SUPFAM" id="SSF48498">
    <property type="entry name" value="Tetracyclin repressor-like, C-terminal domain"/>
    <property type="match status" value="1"/>
</dbReference>
<accession>A0A1R1S9F0</accession>